<feature type="compositionally biased region" description="Basic residues" evidence="4">
    <location>
        <begin position="27"/>
        <end position="45"/>
    </location>
</feature>
<accession>A0A409VC76</accession>
<dbReference type="InterPro" id="IPR012337">
    <property type="entry name" value="RNaseH-like_sf"/>
</dbReference>
<feature type="compositionally biased region" description="Polar residues" evidence="4">
    <location>
        <begin position="9"/>
        <end position="22"/>
    </location>
</feature>
<dbReference type="Gene3D" id="3.30.420.10">
    <property type="entry name" value="Ribonuclease H-like superfamily/Ribonuclease H"/>
    <property type="match status" value="1"/>
</dbReference>
<gene>
    <name evidence="6" type="ORF">CVT26_002753</name>
</gene>
<dbReference type="GO" id="GO:0000175">
    <property type="term" value="F:3'-5'-RNA exonuclease activity"/>
    <property type="evidence" value="ECO:0007669"/>
    <property type="project" value="InterPro"/>
</dbReference>
<dbReference type="PANTHER" id="PTHR23044:SF61">
    <property type="entry name" value="3'-5' EXORIBONUCLEASE 1-RELATED"/>
    <property type="match status" value="1"/>
</dbReference>
<evidence type="ECO:0000313" key="6">
    <source>
        <dbReference type="EMBL" id="PPQ64663.1"/>
    </source>
</evidence>
<keyword evidence="3" id="KW-0269">Exonuclease</keyword>
<dbReference type="SUPFAM" id="SSF53098">
    <property type="entry name" value="Ribonuclease H-like"/>
    <property type="match status" value="1"/>
</dbReference>
<dbReference type="CDD" id="cd06133">
    <property type="entry name" value="ERI-1_3'hExo_like"/>
    <property type="match status" value="1"/>
</dbReference>
<evidence type="ECO:0000313" key="7">
    <source>
        <dbReference type="Proteomes" id="UP000284706"/>
    </source>
</evidence>
<dbReference type="InterPro" id="IPR013520">
    <property type="entry name" value="Ribonucl_H"/>
</dbReference>
<keyword evidence="1" id="KW-0540">Nuclease</keyword>
<dbReference type="InterPro" id="IPR036397">
    <property type="entry name" value="RNaseH_sf"/>
</dbReference>
<evidence type="ECO:0000256" key="4">
    <source>
        <dbReference type="SAM" id="MobiDB-lite"/>
    </source>
</evidence>
<dbReference type="SMART" id="SM00479">
    <property type="entry name" value="EXOIII"/>
    <property type="match status" value="1"/>
</dbReference>
<dbReference type="OrthoDB" id="448399at2759"/>
<organism evidence="6 7">
    <name type="scientific">Gymnopilus dilepis</name>
    <dbReference type="NCBI Taxonomy" id="231916"/>
    <lineage>
        <taxon>Eukaryota</taxon>
        <taxon>Fungi</taxon>
        <taxon>Dikarya</taxon>
        <taxon>Basidiomycota</taxon>
        <taxon>Agaricomycotina</taxon>
        <taxon>Agaricomycetes</taxon>
        <taxon>Agaricomycetidae</taxon>
        <taxon>Agaricales</taxon>
        <taxon>Agaricineae</taxon>
        <taxon>Hymenogastraceae</taxon>
        <taxon>Gymnopilus</taxon>
    </lineage>
</organism>
<evidence type="ECO:0000256" key="3">
    <source>
        <dbReference type="ARBA" id="ARBA00022839"/>
    </source>
</evidence>
<name>A0A409VC76_9AGAR</name>
<dbReference type="EMBL" id="NHYE01005664">
    <property type="protein sequence ID" value="PPQ64663.1"/>
    <property type="molecule type" value="Genomic_DNA"/>
</dbReference>
<feature type="domain" description="Exonuclease" evidence="5">
    <location>
        <begin position="69"/>
        <end position="259"/>
    </location>
</feature>
<dbReference type="InterPro" id="IPR051274">
    <property type="entry name" value="3-5_Exoribonuclease"/>
</dbReference>
<dbReference type="InterPro" id="IPR047201">
    <property type="entry name" value="ERI-1_3'hExo-like"/>
</dbReference>
<dbReference type="Proteomes" id="UP000284706">
    <property type="component" value="Unassembled WGS sequence"/>
</dbReference>
<dbReference type="GO" id="GO:0003676">
    <property type="term" value="F:nucleic acid binding"/>
    <property type="evidence" value="ECO:0007669"/>
    <property type="project" value="InterPro"/>
</dbReference>
<dbReference type="PANTHER" id="PTHR23044">
    <property type="entry name" value="3'-5' EXONUCLEASE ERI1-RELATED"/>
    <property type="match status" value="1"/>
</dbReference>
<dbReference type="AlphaFoldDB" id="A0A409VC76"/>
<keyword evidence="7" id="KW-1185">Reference proteome</keyword>
<evidence type="ECO:0000256" key="2">
    <source>
        <dbReference type="ARBA" id="ARBA00022801"/>
    </source>
</evidence>
<sequence length="337" mass="38621">MPVAASALTVKSGSASSSQRNPVSHPPSRRRKKKMRYKNRGRSRPITKQPILPTEVPQSIPRTKQPFEAFLVLDIEGTCMLGTDFNYPNEIIELPVVLLQWKDRDEFGTATNLELVDEFRTFVRPTWRPKLSDFCMELTGITQEQVDAAPLFRDVLVDLEAFLVKHGLIEEGTRQRLRRFCWCTDGPWDIRDFIVKQCFISKVLNESRSSTDDKGLADRCTRVQLLMTLMVPFLIRLIVIARHDSAISEYLYSVYRRSKDDNIAVSTSVLKPVYFSCDGGDKADPAMRQPQDTRNIAKIITELARRGVPLLPNTTIYPGRRWRWMGKYGQILEDALP</sequence>
<evidence type="ECO:0000256" key="1">
    <source>
        <dbReference type="ARBA" id="ARBA00022722"/>
    </source>
</evidence>
<protein>
    <recommendedName>
        <fullName evidence="5">Exonuclease domain-containing protein</fullName>
    </recommendedName>
</protein>
<dbReference type="InParanoid" id="A0A409VC76"/>
<reference evidence="6 7" key="1">
    <citation type="journal article" date="2018" name="Evol. Lett.">
        <title>Horizontal gene cluster transfer increased hallucinogenic mushroom diversity.</title>
        <authorList>
            <person name="Reynolds H.T."/>
            <person name="Vijayakumar V."/>
            <person name="Gluck-Thaler E."/>
            <person name="Korotkin H.B."/>
            <person name="Matheny P.B."/>
            <person name="Slot J.C."/>
        </authorList>
    </citation>
    <scope>NUCLEOTIDE SEQUENCE [LARGE SCALE GENOMIC DNA]</scope>
    <source>
        <strain evidence="6 7">SRW20</strain>
    </source>
</reference>
<comment type="caution">
    <text evidence="6">The sequence shown here is derived from an EMBL/GenBank/DDBJ whole genome shotgun (WGS) entry which is preliminary data.</text>
</comment>
<keyword evidence="2" id="KW-0378">Hydrolase</keyword>
<proteinExistence type="predicted"/>
<dbReference type="STRING" id="231916.A0A409VC76"/>
<feature type="region of interest" description="Disordered" evidence="4">
    <location>
        <begin position="1"/>
        <end position="52"/>
    </location>
</feature>
<evidence type="ECO:0000259" key="5">
    <source>
        <dbReference type="SMART" id="SM00479"/>
    </source>
</evidence>
<dbReference type="Pfam" id="PF00929">
    <property type="entry name" value="RNase_T"/>
    <property type="match status" value="1"/>
</dbReference>